<evidence type="ECO:0000256" key="8">
    <source>
        <dbReference type="ARBA" id="ARBA00022840"/>
    </source>
</evidence>
<dbReference type="Pfam" id="PF22608">
    <property type="entry name" value="DNAX_ATPase_lid"/>
    <property type="match status" value="1"/>
</dbReference>
<evidence type="ECO:0000256" key="7">
    <source>
        <dbReference type="ARBA" id="ARBA00022833"/>
    </source>
</evidence>
<evidence type="ECO:0000256" key="6">
    <source>
        <dbReference type="ARBA" id="ARBA00022741"/>
    </source>
</evidence>
<dbReference type="GO" id="GO:0003677">
    <property type="term" value="F:DNA binding"/>
    <property type="evidence" value="ECO:0007669"/>
    <property type="project" value="InterPro"/>
</dbReference>
<dbReference type="SUPFAM" id="SSF52540">
    <property type="entry name" value="P-loop containing nucleoside triphosphate hydrolases"/>
    <property type="match status" value="1"/>
</dbReference>
<dbReference type="InterPro" id="IPR001270">
    <property type="entry name" value="ClpA/B"/>
</dbReference>
<keyword evidence="9 13" id="KW-0239">DNA-directed DNA polymerase</keyword>
<keyword evidence="6 13" id="KW-0547">Nucleotide-binding</keyword>
<evidence type="ECO:0000256" key="12">
    <source>
        <dbReference type="ARBA" id="ARBA00049244"/>
    </source>
</evidence>
<dbReference type="InterPro" id="IPR022754">
    <property type="entry name" value="DNA_pol_III_gamma-3"/>
</dbReference>
<keyword evidence="3 13" id="KW-0548">Nucleotidyltransferase</keyword>
<name>A0A2P5T1I7_9GAMM</name>
<sequence length="364" mass="40880">MTYTVLARKWRPKIFSDVVGQEHVLMALMNGLSLGRIHHAYLFSGIRGVGKTTIARILAMCFSCKIGITVIPCGKCTNCLEILKGKFIDLIEVDAASRTKVEDMRDLLDNIQYAPVNGRFKIYLIDEIHMLSRHSFNALLKNLEEPPLHVKFLIATTDPDKIPATILSRCMKLHLKKLDDIQISKKINYILQKEGIFSESGTIEIISRAADGSMRDALSLTDQAIAIGNGHITNVGINSMLGISNNEYPLCLIEALVEGDGEKIMNLLDIISSIGCVDWEVLLIDMLRLLHRVLMIQLIPSSSNEEKYDNISRLNKLAKTASPNELQLYYQIILMGRKDLLIAPNYRIGIDITLLRALAFRFKN</sequence>
<dbReference type="Gene3D" id="1.20.272.10">
    <property type="match status" value="1"/>
</dbReference>
<dbReference type="PRINTS" id="PR00300">
    <property type="entry name" value="CLPPROTEASEA"/>
</dbReference>
<dbReference type="InterPro" id="IPR012763">
    <property type="entry name" value="DNA_pol_III_sug/sutau_N"/>
</dbReference>
<dbReference type="PANTHER" id="PTHR11669:SF0">
    <property type="entry name" value="PROTEIN STICHEL-LIKE 2"/>
    <property type="match status" value="1"/>
</dbReference>
<comment type="function">
    <text evidence="11 13">DNA polymerase III is a complex, multichain enzyme responsible for most of the replicative synthesis in bacteria. This DNA polymerase also exhibits 3' to 5' exonuclease activity.</text>
</comment>
<dbReference type="GO" id="GO:0009360">
    <property type="term" value="C:DNA polymerase III complex"/>
    <property type="evidence" value="ECO:0007669"/>
    <property type="project" value="InterPro"/>
</dbReference>
<comment type="caution">
    <text evidence="15">The sequence shown here is derived from an EMBL/GenBank/DDBJ whole genome shotgun (WGS) entry which is preliminary data.</text>
</comment>
<dbReference type="SMART" id="SM00382">
    <property type="entry name" value="AAA"/>
    <property type="match status" value="1"/>
</dbReference>
<keyword evidence="4 13" id="KW-0235">DNA replication</keyword>
<dbReference type="GO" id="GO:0006261">
    <property type="term" value="P:DNA-templated DNA replication"/>
    <property type="evidence" value="ECO:0007669"/>
    <property type="project" value="TreeGrafter"/>
</dbReference>
<evidence type="ECO:0000256" key="3">
    <source>
        <dbReference type="ARBA" id="ARBA00022695"/>
    </source>
</evidence>
<evidence type="ECO:0000256" key="2">
    <source>
        <dbReference type="ARBA" id="ARBA00022679"/>
    </source>
</evidence>
<feature type="domain" description="AAA+ ATPase" evidence="14">
    <location>
        <begin position="37"/>
        <end position="179"/>
    </location>
</feature>
<evidence type="ECO:0000256" key="13">
    <source>
        <dbReference type="RuleBase" id="RU364063"/>
    </source>
</evidence>
<dbReference type="Pfam" id="PF13177">
    <property type="entry name" value="DNA_pol3_delta2"/>
    <property type="match status" value="1"/>
</dbReference>
<dbReference type="FunFam" id="1.10.8.60:FF:000013">
    <property type="entry name" value="DNA polymerase III subunit gamma/tau"/>
    <property type="match status" value="1"/>
</dbReference>
<dbReference type="FunFam" id="3.40.50.300:FF:000014">
    <property type="entry name" value="DNA polymerase III subunit gamma/tau"/>
    <property type="match status" value="1"/>
</dbReference>
<dbReference type="EMBL" id="PDKR01000005">
    <property type="protein sequence ID" value="PPI88410.1"/>
    <property type="molecule type" value="Genomic_DNA"/>
</dbReference>
<dbReference type="CDD" id="cd18137">
    <property type="entry name" value="HLD_clamp_pol_III_gamma_tau"/>
    <property type="match status" value="1"/>
</dbReference>
<evidence type="ECO:0000259" key="14">
    <source>
        <dbReference type="SMART" id="SM00382"/>
    </source>
</evidence>
<evidence type="ECO:0000256" key="9">
    <source>
        <dbReference type="ARBA" id="ARBA00022932"/>
    </source>
</evidence>
<dbReference type="InterPro" id="IPR003593">
    <property type="entry name" value="AAA+_ATPase"/>
</dbReference>
<evidence type="ECO:0000256" key="10">
    <source>
        <dbReference type="ARBA" id="ARBA00026073"/>
    </source>
</evidence>
<dbReference type="SUPFAM" id="SSF48019">
    <property type="entry name" value="post-AAA+ oligomerization domain-like"/>
    <property type="match status" value="1"/>
</dbReference>
<evidence type="ECO:0000256" key="11">
    <source>
        <dbReference type="ARBA" id="ARBA00037724"/>
    </source>
</evidence>
<dbReference type="GO" id="GO:0003887">
    <property type="term" value="F:DNA-directed DNA polymerase activity"/>
    <property type="evidence" value="ECO:0007669"/>
    <property type="project" value="UniProtKB-KW"/>
</dbReference>
<keyword evidence="2 13" id="KW-0808">Transferase</keyword>
<dbReference type="NCBIfam" id="NF005942">
    <property type="entry name" value="PRK07994.1"/>
    <property type="match status" value="1"/>
</dbReference>
<evidence type="ECO:0000256" key="4">
    <source>
        <dbReference type="ARBA" id="ARBA00022705"/>
    </source>
</evidence>
<keyword evidence="7" id="KW-0862">Zinc</keyword>
<gene>
    <name evidence="13" type="primary">dnaX</name>
    <name evidence="15" type="ORF">CRV09_03210</name>
</gene>
<proteinExistence type="inferred from homology"/>
<dbReference type="Gene3D" id="1.10.8.60">
    <property type="match status" value="1"/>
</dbReference>
<dbReference type="Pfam" id="PF12169">
    <property type="entry name" value="DNA_pol3_gamma3"/>
    <property type="match status" value="1"/>
</dbReference>
<dbReference type="Proteomes" id="UP000295937">
    <property type="component" value="Unassembled WGS sequence"/>
</dbReference>
<comment type="similarity">
    <text evidence="1 13">Belongs to the DnaX/STICHEL family.</text>
</comment>
<keyword evidence="8 13" id="KW-0067">ATP-binding</keyword>
<dbReference type="GO" id="GO:0046872">
    <property type="term" value="F:metal ion binding"/>
    <property type="evidence" value="ECO:0007669"/>
    <property type="project" value="UniProtKB-KW"/>
</dbReference>
<keyword evidence="5" id="KW-0479">Metal-binding</keyword>
<evidence type="ECO:0000256" key="1">
    <source>
        <dbReference type="ARBA" id="ARBA00006360"/>
    </source>
</evidence>
<evidence type="ECO:0000313" key="16">
    <source>
        <dbReference type="Proteomes" id="UP000295937"/>
    </source>
</evidence>
<dbReference type="EC" id="2.7.7.7" evidence="13"/>
<comment type="catalytic activity">
    <reaction evidence="12 13">
        <text>DNA(n) + a 2'-deoxyribonucleoside 5'-triphosphate = DNA(n+1) + diphosphate</text>
        <dbReference type="Rhea" id="RHEA:22508"/>
        <dbReference type="Rhea" id="RHEA-COMP:17339"/>
        <dbReference type="Rhea" id="RHEA-COMP:17340"/>
        <dbReference type="ChEBI" id="CHEBI:33019"/>
        <dbReference type="ChEBI" id="CHEBI:61560"/>
        <dbReference type="ChEBI" id="CHEBI:173112"/>
        <dbReference type="EC" id="2.7.7.7"/>
    </reaction>
</comment>
<dbReference type="CDD" id="cd00009">
    <property type="entry name" value="AAA"/>
    <property type="match status" value="1"/>
</dbReference>
<dbReference type="InterPro" id="IPR045085">
    <property type="entry name" value="HLD_clamp_pol_III_gamma_tau"/>
</dbReference>
<dbReference type="Gene3D" id="3.40.50.300">
    <property type="entry name" value="P-loop containing nucleotide triphosphate hydrolases"/>
    <property type="match status" value="1"/>
</dbReference>
<dbReference type="OrthoDB" id="9810148at2"/>
<reference evidence="15 16" key="1">
    <citation type="journal article" date="2018" name="Genome Biol. Evol.">
        <title>Cladogenesis and Genomic Streamlining in Extracellular Endosymbionts of Tropical Stink Bugs.</title>
        <authorList>
            <person name="Otero-Bravo A."/>
            <person name="Goffredi S."/>
            <person name="Sabree Z.L."/>
        </authorList>
    </citation>
    <scope>NUCLEOTIDE SEQUENCE [LARGE SCALE GENOMIC DNA]</scope>
    <source>
        <strain evidence="15 16">SoEO</strain>
    </source>
</reference>
<accession>A0A2P5T1I7</accession>
<dbReference type="GO" id="GO:0005524">
    <property type="term" value="F:ATP binding"/>
    <property type="evidence" value="ECO:0007669"/>
    <property type="project" value="UniProtKB-KW"/>
</dbReference>
<organism evidence="15 16">
    <name type="scientific">Candidatus Pantoea edessiphila</name>
    <dbReference type="NCBI Taxonomy" id="2044610"/>
    <lineage>
        <taxon>Bacteria</taxon>
        <taxon>Pseudomonadati</taxon>
        <taxon>Pseudomonadota</taxon>
        <taxon>Gammaproteobacteria</taxon>
        <taxon>Enterobacterales</taxon>
        <taxon>Erwiniaceae</taxon>
        <taxon>Pantoea</taxon>
    </lineage>
</organism>
<dbReference type="PANTHER" id="PTHR11669">
    <property type="entry name" value="REPLICATION FACTOR C / DNA POLYMERASE III GAMMA-TAU SUBUNIT"/>
    <property type="match status" value="1"/>
</dbReference>
<protein>
    <recommendedName>
        <fullName evidence="13">DNA polymerase III subunit gamma/tau</fullName>
        <ecNumber evidence="13">2.7.7.7</ecNumber>
    </recommendedName>
</protein>
<dbReference type="FunFam" id="1.20.272.10:FF:000003">
    <property type="entry name" value="DNA polymerase III subunit gamma/tau"/>
    <property type="match status" value="1"/>
</dbReference>
<dbReference type="InterPro" id="IPR027417">
    <property type="entry name" value="P-loop_NTPase"/>
</dbReference>
<dbReference type="AlphaFoldDB" id="A0A2P5T1I7"/>
<comment type="subunit">
    <text evidence="10 13">DNA polymerase III contains a core (composed of alpha, epsilon and theta chains) that associates with a tau subunit. This core dimerizes to form the POLIII' complex. PolIII' associates with the gamma complex (composed of gamma, delta, delta', psi and chi chains) and with the beta chain to form the complete DNA polymerase III complex.</text>
</comment>
<dbReference type="NCBIfam" id="TIGR02397">
    <property type="entry name" value="dnaX_nterm"/>
    <property type="match status" value="1"/>
</dbReference>
<dbReference type="InterPro" id="IPR050238">
    <property type="entry name" value="DNA_Rep/Repair_Clamp_Loader"/>
</dbReference>
<evidence type="ECO:0000313" key="15">
    <source>
        <dbReference type="EMBL" id="PPI88410.1"/>
    </source>
</evidence>
<evidence type="ECO:0000256" key="5">
    <source>
        <dbReference type="ARBA" id="ARBA00022723"/>
    </source>
</evidence>
<dbReference type="InterPro" id="IPR008921">
    <property type="entry name" value="DNA_pol3_clamp-load_cplx_C"/>
</dbReference>